<dbReference type="EMBL" id="MU267735">
    <property type="protein sequence ID" value="KAH7909914.1"/>
    <property type="molecule type" value="Genomic_DNA"/>
</dbReference>
<evidence type="ECO:0000313" key="1">
    <source>
        <dbReference type="EMBL" id="KAH7909914.1"/>
    </source>
</evidence>
<reference evidence="1" key="1">
    <citation type="journal article" date="2021" name="New Phytol.">
        <title>Evolutionary innovations through gain and loss of genes in the ectomycorrhizal Boletales.</title>
        <authorList>
            <person name="Wu G."/>
            <person name="Miyauchi S."/>
            <person name="Morin E."/>
            <person name="Kuo A."/>
            <person name="Drula E."/>
            <person name="Varga T."/>
            <person name="Kohler A."/>
            <person name="Feng B."/>
            <person name="Cao Y."/>
            <person name="Lipzen A."/>
            <person name="Daum C."/>
            <person name="Hundley H."/>
            <person name="Pangilinan J."/>
            <person name="Johnson J."/>
            <person name="Barry K."/>
            <person name="LaButti K."/>
            <person name="Ng V."/>
            <person name="Ahrendt S."/>
            <person name="Min B."/>
            <person name="Choi I.G."/>
            <person name="Park H."/>
            <person name="Plett J.M."/>
            <person name="Magnuson J."/>
            <person name="Spatafora J.W."/>
            <person name="Nagy L.G."/>
            <person name="Henrissat B."/>
            <person name="Grigoriev I.V."/>
            <person name="Yang Z.L."/>
            <person name="Xu J."/>
            <person name="Martin F.M."/>
        </authorList>
    </citation>
    <scope>NUCLEOTIDE SEQUENCE</scope>
    <source>
        <strain evidence="1">ATCC 28755</strain>
    </source>
</reference>
<proteinExistence type="predicted"/>
<protein>
    <submittedName>
        <fullName evidence="1">S-adenosyl-L-methionine-dependent methyltransferase</fullName>
    </submittedName>
</protein>
<organism evidence="1 2">
    <name type="scientific">Hygrophoropsis aurantiaca</name>
    <dbReference type="NCBI Taxonomy" id="72124"/>
    <lineage>
        <taxon>Eukaryota</taxon>
        <taxon>Fungi</taxon>
        <taxon>Dikarya</taxon>
        <taxon>Basidiomycota</taxon>
        <taxon>Agaricomycotina</taxon>
        <taxon>Agaricomycetes</taxon>
        <taxon>Agaricomycetidae</taxon>
        <taxon>Boletales</taxon>
        <taxon>Coniophorineae</taxon>
        <taxon>Hygrophoropsidaceae</taxon>
        <taxon>Hygrophoropsis</taxon>
    </lineage>
</organism>
<keyword evidence="2" id="KW-1185">Reference proteome</keyword>
<evidence type="ECO:0000313" key="2">
    <source>
        <dbReference type="Proteomes" id="UP000790377"/>
    </source>
</evidence>
<keyword evidence="1" id="KW-0808">Transferase</keyword>
<accession>A0ACB8A9M1</accession>
<dbReference type="Proteomes" id="UP000790377">
    <property type="component" value="Unassembled WGS sequence"/>
</dbReference>
<comment type="caution">
    <text evidence="1">The sequence shown here is derived from an EMBL/GenBank/DDBJ whole genome shotgun (WGS) entry which is preliminary data.</text>
</comment>
<name>A0ACB8A9M1_9AGAM</name>
<gene>
    <name evidence="1" type="ORF">BJ138DRAFT_1154105</name>
</gene>
<keyword evidence="1" id="KW-0489">Methyltransferase</keyword>
<sequence length="1275" mass="144644">MFARKRGRPSLNARKRVVSDSESIVADSESETSDEPEIPRKKIRRVDTSPVAREISDPSGNVFYDPDEDELIEDLGLQVIGETDPTDLSSSSGSSTHSSSVPSNTVPVRRLTDFAVYEARTKRLVPIAVLLDMNNGGARDEEYVASGCDEGEGDDHASQEQLRRVRLTRITRFNLHDLKSHKRQLDSNIYILTQYAWYILSVPCVAYRPFYIDLWRKHRMAHLLVTACLENPRLKYNEFVSALKITPEAVEEVAICQEMLGRELGEDDIKDDEMMIYLTVLIDELLEDENMGLNRVPIIRELFPSNQTYEYQDPAKPSSKSRKRAGRGRPQSINNKNIEKVVLKRRNETVVLPTVGAISKRLFERNIRIAGHIPEGSEDEEQGVPEDNMSDHEHSGNPERVHWIEESEVEEGYYTSVNVDGVIYSVGDTVMVAPGQDQDKSRAENHRNAPSRSTNNLANTRWFCKIRYFFEDSEGEKKFHGQWYEPSSKTILQETGHSACLYLMAEQCEDNDIDSIWKRCNVRELAPDELEPNEENIKEDNDFYSGLIWNSADASFVDILPDDAARALSFCKEHKHCLSCGLQAMHECETTARVFPGGYKRHNVKYHVHDFVYIISDTPNSRYEIGQITNLRGMNPIEVTVTLFGRYDDVVRAVQANEGLNDDESSDEDEGSDGDEGFEVETLECDERRLFKTNKIKKVFAENIDGPCHVIYSTEIDEIDHWVQHDDHFYVNQQAQSPGVRKLKALDLMHRKDFKYCDKCHAERKDVLDLQARLLRKNGPINGMELFAGAGGLGTGFEMSGFVHTKWAVEFSPSAAKTYAANHPGTIVYNQCTNELLQHAIDTRDGKHPPALRSVDGKTKLPPMPKPGEVDFIYGGPPCQSFSAMNHNKKDDDIRFGFIRRSTLVCNMLSYVENYRPLVFLLENVVGLLNHKLMHRRYYRSAVNFGIVKLVKRTLIALGYQVHVKVLQAAQYGSPQGRRRVLFWGARRGIPLPSFPVPTHWYPNGSRRYRLPNGTVLPPVTRSKDKDKIYHQSAPHQAVTINDAIGDLDPERILPALPSGKTRVRKHEKYGIPVFSALVGDETIDQEYPGFPEGAAFATLPLNRYQLWIRGGRDGLDEVQYQYTRRFSADIAERVVKIPMKPNANHTQLPPKMRMNIVRNDDGSYKFKNLYGRLDGNSQFGTALTTVKPNAKGGALLHPSQKRIITVRECARAQGFPDDYEFLSINEKPCKVAEDQHRQIGNAVPVPLALALGKCLGQALLKMWEKMEREGSPEI</sequence>